<dbReference type="InterPro" id="IPR046945">
    <property type="entry name" value="RHMD-like"/>
</dbReference>
<keyword evidence="6" id="KW-1185">Reference proteome</keyword>
<dbReference type="SFLD" id="SFLDS00001">
    <property type="entry name" value="Enolase"/>
    <property type="match status" value="1"/>
</dbReference>
<feature type="domain" description="Mandelate racemase/muconate lactonizing enzyme C-terminal" evidence="4">
    <location>
        <begin position="147"/>
        <end position="244"/>
    </location>
</feature>
<dbReference type="PANTHER" id="PTHR13794:SF58">
    <property type="entry name" value="MITOCHONDRIAL ENOLASE SUPERFAMILY MEMBER 1"/>
    <property type="match status" value="1"/>
</dbReference>
<dbReference type="InterPro" id="IPR029017">
    <property type="entry name" value="Enolase-like_N"/>
</dbReference>
<dbReference type="SUPFAM" id="SSF54826">
    <property type="entry name" value="Enolase N-terminal domain-like"/>
    <property type="match status" value="1"/>
</dbReference>
<evidence type="ECO:0000313" key="5">
    <source>
        <dbReference type="EMBL" id="MFC3616149.1"/>
    </source>
</evidence>
<evidence type="ECO:0000313" key="6">
    <source>
        <dbReference type="Proteomes" id="UP001595629"/>
    </source>
</evidence>
<dbReference type="CDD" id="cd03316">
    <property type="entry name" value="MR_like"/>
    <property type="match status" value="1"/>
</dbReference>
<dbReference type="Proteomes" id="UP001595629">
    <property type="component" value="Unassembled WGS sequence"/>
</dbReference>
<accession>A0ABV7TNM7</accession>
<comment type="cofactor">
    <cofactor evidence="1">
        <name>Mg(2+)</name>
        <dbReference type="ChEBI" id="CHEBI:18420"/>
    </cofactor>
</comment>
<dbReference type="SUPFAM" id="SSF51604">
    <property type="entry name" value="Enolase C-terminal domain-like"/>
    <property type="match status" value="1"/>
</dbReference>
<dbReference type="PANTHER" id="PTHR13794">
    <property type="entry name" value="ENOLASE SUPERFAMILY, MANDELATE RACEMASE"/>
    <property type="match status" value="1"/>
</dbReference>
<dbReference type="EMBL" id="JBHRXI010000044">
    <property type="protein sequence ID" value="MFC3616149.1"/>
    <property type="molecule type" value="Genomic_DNA"/>
</dbReference>
<dbReference type="InterPro" id="IPR036849">
    <property type="entry name" value="Enolase-like_C_sf"/>
</dbReference>
<dbReference type="Pfam" id="PF02746">
    <property type="entry name" value="MR_MLE_N"/>
    <property type="match status" value="1"/>
</dbReference>
<dbReference type="InterPro" id="IPR013341">
    <property type="entry name" value="Mandelate_racemase_N_dom"/>
</dbReference>
<name>A0ABV7TNM7_9RHOB</name>
<dbReference type="Gene3D" id="3.30.390.10">
    <property type="entry name" value="Enolase-like, N-terminal domain"/>
    <property type="match status" value="1"/>
</dbReference>
<dbReference type="InterPro" id="IPR013342">
    <property type="entry name" value="Mandelate_racemase_C"/>
</dbReference>
<protein>
    <submittedName>
        <fullName evidence="5">Mandelate racemase/muconate lactonizing enzyme family protein</fullName>
    </submittedName>
</protein>
<evidence type="ECO:0000256" key="2">
    <source>
        <dbReference type="ARBA" id="ARBA00022723"/>
    </source>
</evidence>
<dbReference type="SFLD" id="SFLDG00179">
    <property type="entry name" value="mandelate_racemase"/>
    <property type="match status" value="1"/>
</dbReference>
<dbReference type="SMART" id="SM00922">
    <property type="entry name" value="MR_MLE"/>
    <property type="match status" value="1"/>
</dbReference>
<evidence type="ECO:0000256" key="1">
    <source>
        <dbReference type="ARBA" id="ARBA00001946"/>
    </source>
</evidence>
<reference evidence="6" key="1">
    <citation type="journal article" date="2019" name="Int. J. Syst. Evol. Microbiol.">
        <title>The Global Catalogue of Microorganisms (GCM) 10K type strain sequencing project: providing services to taxonomists for standard genome sequencing and annotation.</title>
        <authorList>
            <consortium name="The Broad Institute Genomics Platform"/>
            <consortium name="The Broad Institute Genome Sequencing Center for Infectious Disease"/>
            <person name="Wu L."/>
            <person name="Ma J."/>
        </authorList>
    </citation>
    <scope>NUCLEOTIDE SEQUENCE [LARGE SCALE GENOMIC DNA]</scope>
    <source>
        <strain evidence="6">KCTC 42911</strain>
    </source>
</reference>
<gene>
    <name evidence="5" type="ORF">ACFORG_20600</name>
</gene>
<dbReference type="RefSeq" id="WP_386737455.1">
    <property type="nucleotide sequence ID" value="NZ_JBHRXI010000044.1"/>
</dbReference>
<organism evidence="5 6">
    <name type="scientific">Lutimaribacter marinistellae</name>
    <dbReference type="NCBI Taxonomy" id="1820329"/>
    <lineage>
        <taxon>Bacteria</taxon>
        <taxon>Pseudomonadati</taxon>
        <taxon>Pseudomonadota</taxon>
        <taxon>Alphaproteobacteria</taxon>
        <taxon>Rhodobacterales</taxon>
        <taxon>Roseobacteraceae</taxon>
        <taxon>Lutimaribacter</taxon>
    </lineage>
</organism>
<dbReference type="Pfam" id="PF13378">
    <property type="entry name" value="MR_MLE_C"/>
    <property type="match status" value="1"/>
</dbReference>
<dbReference type="Gene3D" id="3.20.20.120">
    <property type="entry name" value="Enolase-like C-terminal domain"/>
    <property type="match status" value="1"/>
</dbReference>
<proteinExistence type="predicted"/>
<evidence type="ECO:0000259" key="4">
    <source>
        <dbReference type="SMART" id="SM00922"/>
    </source>
</evidence>
<evidence type="ECO:0000256" key="3">
    <source>
        <dbReference type="ARBA" id="ARBA00022842"/>
    </source>
</evidence>
<comment type="caution">
    <text evidence="5">The sequence shown here is derived from an EMBL/GenBank/DDBJ whole genome shotgun (WGS) entry which is preliminary data.</text>
</comment>
<keyword evidence="3" id="KW-0460">Magnesium</keyword>
<dbReference type="InterPro" id="IPR029065">
    <property type="entry name" value="Enolase_C-like"/>
</dbReference>
<sequence length="375" mass="40017">MVSRIDIWALRCPIERPVETSFGRMYDRPAVFVRVEAADGCFGWGEIFANWPAAGAEHRVNLLARDIAPLILGQKVDSPDTVFDALTRQTHIRALQCSEWGPFRQVLAGIDTALWDLKARSLGLPLRVLLNADASNHVPAYASGIHVNAAKAELPALRAMGYKAIKVKVGFDTSSDIENLTDLSQSLNDKERLFADANQAFDVTRACHFLDASTELGLGWLEEPIPADAPPSDWERVAARSSTPLAGGENIAGEVAFDEVLQHGVLDIVQPDLAKWGGVTGCVRVAKAAVEAGRIYCPHFLGGGIGLVASAEVLAAVGGGGLLEVDVNPNPLRQAFAIGGIDANTGLWDTGPSEGLGIETLPESLLQYVTHSVSV</sequence>
<keyword evidence="2" id="KW-0479">Metal-binding</keyword>